<dbReference type="RefSeq" id="WP_089305355.1">
    <property type="nucleotide sequence ID" value="NZ_FZOO01000004.1"/>
</dbReference>
<keyword evidence="4" id="KW-1185">Reference proteome</keyword>
<dbReference type="AlphaFoldDB" id="A0A239ED29"/>
<dbReference type="CDD" id="cd00293">
    <property type="entry name" value="USP-like"/>
    <property type="match status" value="1"/>
</dbReference>
<evidence type="ECO:0000259" key="2">
    <source>
        <dbReference type="Pfam" id="PF00582"/>
    </source>
</evidence>
<dbReference type="PANTHER" id="PTHR46553">
    <property type="entry name" value="ADENINE NUCLEOTIDE ALPHA HYDROLASES-LIKE SUPERFAMILY PROTEIN"/>
    <property type="match status" value="1"/>
</dbReference>
<dbReference type="OrthoDB" id="3174546at2"/>
<evidence type="ECO:0000313" key="4">
    <source>
        <dbReference type="Proteomes" id="UP000198373"/>
    </source>
</evidence>
<dbReference type="InterPro" id="IPR006016">
    <property type="entry name" value="UspA"/>
</dbReference>
<organism evidence="3 4">
    <name type="scientific">Geodermatophilus pulveris</name>
    <dbReference type="NCBI Taxonomy" id="1564159"/>
    <lineage>
        <taxon>Bacteria</taxon>
        <taxon>Bacillati</taxon>
        <taxon>Actinomycetota</taxon>
        <taxon>Actinomycetes</taxon>
        <taxon>Geodermatophilales</taxon>
        <taxon>Geodermatophilaceae</taxon>
        <taxon>Geodermatophilus</taxon>
    </lineage>
</organism>
<feature type="domain" description="UspA" evidence="2">
    <location>
        <begin position="11"/>
        <end position="149"/>
    </location>
</feature>
<dbReference type="Pfam" id="PF00582">
    <property type="entry name" value="Usp"/>
    <property type="match status" value="1"/>
</dbReference>
<dbReference type="Gene3D" id="3.40.50.620">
    <property type="entry name" value="HUPs"/>
    <property type="match status" value="1"/>
</dbReference>
<dbReference type="InterPro" id="IPR006015">
    <property type="entry name" value="Universal_stress_UspA"/>
</dbReference>
<evidence type="ECO:0000313" key="3">
    <source>
        <dbReference type="EMBL" id="SNS42419.1"/>
    </source>
</evidence>
<name>A0A239ED29_9ACTN</name>
<dbReference type="InterPro" id="IPR014729">
    <property type="entry name" value="Rossmann-like_a/b/a_fold"/>
</dbReference>
<reference evidence="4" key="1">
    <citation type="submission" date="2017-06" db="EMBL/GenBank/DDBJ databases">
        <authorList>
            <person name="Varghese N."/>
            <person name="Submissions S."/>
        </authorList>
    </citation>
    <scope>NUCLEOTIDE SEQUENCE [LARGE SCALE GENOMIC DNA]</scope>
    <source>
        <strain evidence="4">DSM 46839</strain>
    </source>
</reference>
<gene>
    <name evidence="3" type="ORF">SAMN06893096_10454</name>
</gene>
<dbReference type="PRINTS" id="PR01438">
    <property type="entry name" value="UNVRSLSTRESS"/>
</dbReference>
<protein>
    <submittedName>
        <fullName evidence="3">Nucleotide-binding universal stress protein, UspA family</fullName>
    </submittedName>
</protein>
<dbReference type="EMBL" id="FZOO01000004">
    <property type="protein sequence ID" value="SNS42419.1"/>
    <property type="molecule type" value="Genomic_DNA"/>
</dbReference>
<sequence length="172" mass="18366">MTQQTGTGRPRVVVGVDGSSGARAALRFALEDAARRGVPLEVVAAYRPPEEWLDFYVVRDVDVDPIERTARERAQALLDEVLPAVPRPPAEVAVRAVLGTAADVLVRESAGADLLVVGSRGHGGFSSVLLGSVGLQCVLHATCAVTVVHSPEAHRQRWLHRQPARRGRSAVS</sequence>
<dbReference type="SUPFAM" id="SSF52402">
    <property type="entry name" value="Adenine nucleotide alpha hydrolases-like"/>
    <property type="match status" value="1"/>
</dbReference>
<dbReference type="Proteomes" id="UP000198373">
    <property type="component" value="Unassembled WGS sequence"/>
</dbReference>
<proteinExistence type="inferred from homology"/>
<comment type="similarity">
    <text evidence="1">Belongs to the universal stress protein A family.</text>
</comment>
<evidence type="ECO:0000256" key="1">
    <source>
        <dbReference type="ARBA" id="ARBA00008791"/>
    </source>
</evidence>
<accession>A0A239ED29</accession>
<dbReference type="PANTHER" id="PTHR46553:SF3">
    <property type="entry name" value="ADENINE NUCLEOTIDE ALPHA HYDROLASES-LIKE SUPERFAMILY PROTEIN"/>
    <property type="match status" value="1"/>
</dbReference>